<protein>
    <submittedName>
        <fullName evidence="1 3">Uncharacterized protein</fullName>
    </submittedName>
</protein>
<accession>A0A0N4XMB3</accession>
<name>A0A0N4XMB3_NIPBR</name>
<dbReference type="Proteomes" id="UP000271162">
    <property type="component" value="Unassembled WGS sequence"/>
</dbReference>
<dbReference type="AlphaFoldDB" id="A0A0N4XMB3"/>
<sequence>MAEETQYKFLPMHIETMDAVATMTVNTLYMNKKHTIIMQKSVQIDVETVAGNIESSWNTCHNFTSQRFAQYNEEYH</sequence>
<reference evidence="3" key="1">
    <citation type="submission" date="2017-02" db="UniProtKB">
        <authorList>
            <consortium name="WormBaseParasite"/>
        </authorList>
    </citation>
    <scope>IDENTIFICATION</scope>
</reference>
<reference evidence="1 2" key="2">
    <citation type="submission" date="2018-11" db="EMBL/GenBank/DDBJ databases">
        <authorList>
            <consortium name="Pathogen Informatics"/>
        </authorList>
    </citation>
    <scope>NUCLEOTIDE SEQUENCE [LARGE SCALE GENOMIC DNA]</scope>
</reference>
<dbReference type="EMBL" id="UYSL01005788">
    <property type="protein sequence ID" value="VDL67255.1"/>
    <property type="molecule type" value="Genomic_DNA"/>
</dbReference>
<evidence type="ECO:0000313" key="2">
    <source>
        <dbReference type="Proteomes" id="UP000271162"/>
    </source>
</evidence>
<evidence type="ECO:0000313" key="3">
    <source>
        <dbReference type="WBParaSite" id="NBR_0000366501-mRNA-1"/>
    </source>
</evidence>
<keyword evidence="2" id="KW-1185">Reference proteome</keyword>
<dbReference type="WBParaSite" id="NBR_0000366501-mRNA-1">
    <property type="protein sequence ID" value="NBR_0000366501-mRNA-1"/>
    <property type="gene ID" value="NBR_0000366501"/>
</dbReference>
<evidence type="ECO:0000313" key="1">
    <source>
        <dbReference type="EMBL" id="VDL67255.1"/>
    </source>
</evidence>
<proteinExistence type="predicted"/>
<organism evidence="3">
    <name type="scientific">Nippostrongylus brasiliensis</name>
    <name type="common">Rat hookworm</name>
    <dbReference type="NCBI Taxonomy" id="27835"/>
    <lineage>
        <taxon>Eukaryota</taxon>
        <taxon>Metazoa</taxon>
        <taxon>Ecdysozoa</taxon>
        <taxon>Nematoda</taxon>
        <taxon>Chromadorea</taxon>
        <taxon>Rhabditida</taxon>
        <taxon>Rhabditina</taxon>
        <taxon>Rhabditomorpha</taxon>
        <taxon>Strongyloidea</taxon>
        <taxon>Heligmosomidae</taxon>
        <taxon>Nippostrongylus</taxon>
    </lineage>
</organism>
<gene>
    <name evidence="1" type="ORF">NBR_LOCUS3666</name>
</gene>